<accession>A0AAE0DAQ3</accession>
<comment type="caution">
    <text evidence="1">The sequence shown here is derived from an EMBL/GenBank/DDBJ whole genome shotgun (WGS) entry which is preliminary data.</text>
</comment>
<sequence length="56" mass="6497">MFHGFHSAVYWKLLLRRTAPECVRLLMCQQQGEPCFRPSTSSSVSRICRFFGTCLI</sequence>
<dbReference type="Proteomes" id="UP001281614">
    <property type="component" value="Unassembled WGS sequence"/>
</dbReference>
<gene>
    <name evidence="1" type="ORF">CKAH01_13742</name>
</gene>
<reference evidence="1" key="1">
    <citation type="submission" date="2023-02" db="EMBL/GenBank/DDBJ databases">
        <title>Colletotrichum kahawae CIFC_Que2 genome sequencing and assembly.</title>
        <authorList>
            <person name="Baroncelli R."/>
        </authorList>
    </citation>
    <scope>NUCLEOTIDE SEQUENCE</scope>
    <source>
        <strain evidence="1">CIFC_Que2</strain>
    </source>
</reference>
<dbReference type="EMBL" id="VYYT01000061">
    <property type="protein sequence ID" value="KAK2772953.1"/>
    <property type="molecule type" value="Genomic_DNA"/>
</dbReference>
<organism evidence="1 2">
    <name type="scientific">Colletotrichum kahawae</name>
    <name type="common">Coffee berry disease fungus</name>
    <dbReference type="NCBI Taxonomy" id="34407"/>
    <lineage>
        <taxon>Eukaryota</taxon>
        <taxon>Fungi</taxon>
        <taxon>Dikarya</taxon>
        <taxon>Ascomycota</taxon>
        <taxon>Pezizomycotina</taxon>
        <taxon>Sordariomycetes</taxon>
        <taxon>Hypocreomycetidae</taxon>
        <taxon>Glomerellales</taxon>
        <taxon>Glomerellaceae</taxon>
        <taxon>Colletotrichum</taxon>
        <taxon>Colletotrichum gloeosporioides species complex</taxon>
    </lineage>
</organism>
<protein>
    <submittedName>
        <fullName evidence="1">Uncharacterized protein</fullName>
    </submittedName>
</protein>
<evidence type="ECO:0000313" key="1">
    <source>
        <dbReference type="EMBL" id="KAK2772953.1"/>
    </source>
</evidence>
<dbReference type="AlphaFoldDB" id="A0AAE0DAQ3"/>
<keyword evidence="2" id="KW-1185">Reference proteome</keyword>
<name>A0AAE0DAQ3_COLKA</name>
<evidence type="ECO:0000313" key="2">
    <source>
        <dbReference type="Proteomes" id="UP001281614"/>
    </source>
</evidence>
<proteinExistence type="predicted"/>